<dbReference type="RefSeq" id="YP_009250008.2">
    <property type="nucleotide sequence ID" value="NC_029997.2"/>
</dbReference>
<dbReference type="Proteomes" id="UP000201861">
    <property type="component" value="Segment"/>
</dbReference>
<protein>
    <submittedName>
        <fullName evidence="1">Uncharacterized protein</fullName>
    </submittedName>
</protein>
<accession>A0A161C6X4</accession>
<proteinExistence type="predicted"/>
<evidence type="ECO:0000313" key="1">
    <source>
        <dbReference type="EMBL" id="AKR17342.2"/>
    </source>
</evidence>
<organism evidence="1 2">
    <name type="scientific">Urbanus proteus nucleopolyhedrovirus</name>
    <dbReference type="NCBI Taxonomy" id="1675866"/>
    <lineage>
        <taxon>Viruses</taxon>
        <taxon>Viruses incertae sedis</taxon>
        <taxon>Naldaviricetes</taxon>
        <taxon>Lefavirales</taxon>
        <taxon>Baculoviridae</taxon>
        <taxon>Alphabaculovirus</taxon>
        <taxon>Alphabaculovirus urprotei</taxon>
    </lineage>
</organism>
<reference evidence="1" key="1">
    <citation type="submission" date="2017-04" db="EMBL/GenBank/DDBJ databases">
        <title>Complete genome sequence of Urbanus proteus nucleopolyhedrovirus (UrprNPV).</title>
        <authorList>
            <person name="Santos E.R."/>
            <person name="Melo F.L."/>
            <person name="Sosa-Gomez D.R."/>
            <person name="Ribeiro B.M."/>
            <person name="Ardisson-Araujo D.M.P."/>
        </authorList>
    </citation>
    <scope>NUCLEOTIDE SEQUENCE [LARGE SCALE GENOMIC DNA]</scope>
    <source>
        <strain evidence="1">Southern Brazil</strain>
    </source>
</reference>
<keyword evidence="2" id="KW-1185">Reference proteome</keyword>
<evidence type="ECO:0000313" key="2">
    <source>
        <dbReference type="Proteomes" id="UP000201861"/>
    </source>
</evidence>
<dbReference type="InterPro" id="IPR009657">
    <property type="entry name" value="Protein_Ac34"/>
</dbReference>
<dbReference type="GeneID" id="27429827"/>
<dbReference type="Pfam" id="PF06851">
    <property type="entry name" value="DUF1247"/>
    <property type="match status" value="1"/>
</dbReference>
<dbReference type="OrthoDB" id="16007at10239"/>
<dbReference type="KEGG" id="vg:27429827"/>
<sequence>MSKNKLLLTRKRDEDFNIDDTIELSEESRQYLNALQTEKLYHCRLCYHKNEKNRCDFHKKYIFDKDQVKEYDAYVNFLNSEMGIISFVELYYTYLAVDFWSHTASILFKDLTSFKCIKDLLHFYNYSCDDNVDILHYTTMDFDDE</sequence>
<dbReference type="EMBL" id="KR011717">
    <property type="protein sequence ID" value="AKR17342.2"/>
    <property type="molecule type" value="Genomic_DNA"/>
</dbReference>
<name>A0A161C6X4_9ABAC</name>